<accession>A0ACD5XBJ2</accession>
<sequence>MLQLRSMKNRGRSLSPPPSPAKRRRGPPLPPPAKKKKKEPKAKGPNAIRMEELWDKFVKDSSTHCLVWLKQFRTFEDKSSAINHNTGINERLSEMIMKCYRNAPPGMKLAVAKPEYKKTIEERLNIPCVHGPIVMELMWGLQNCMESLVPSEKSRLTKEDLLPVSQGLQTVLSRYGYNDVKPEMLIVKMASALFWADSIEKRHSEPTRNVGDLILAVSGINCQDWSLLKIVTALKAIWLPEEIGDSWETISDDDVSRLVKDRRKYEALIDKWGCLRVYHDISSAHDARTMNKRQLEFFVMEAKKAYEAKQVVQSA</sequence>
<reference evidence="1" key="1">
    <citation type="submission" date="2021-05" db="EMBL/GenBank/DDBJ databases">
        <authorList>
            <person name="Scholz U."/>
            <person name="Mascher M."/>
            <person name="Fiebig A."/>
        </authorList>
    </citation>
    <scope>NUCLEOTIDE SEQUENCE [LARGE SCALE GENOMIC DNA]</scope>
</reference>
<dbReference type="EnsemblPlants" id="AVESA.00010b.r2.4DG0764190.1">
    <property type="protein sequence ID" value="AVESA.00010b.r2.4DG0764190.1.CDS"/>
    <property type="gene ID" value="AVESA.00010b.r2.4DG0764190"/>
</dbReference>
<organism evidence="1 2">
    <name type="scientific">Avena sativa</name>
    <name type="common">Oat</name>
    <dbReference type="NCBI Taxonomy" id="4498"/>
    <lineage>
        <taxon>Eukaryota</taxon>
        <taxon>Viridiplantae</taxon>
        <taxon>Streptophyta</taxon>
        <taxon>Embryophyta</taxon>
        <taxon>Tracheophyta</taxon>
        <taxon>Spermatophyta</taxon>
        <taxon>Magnoliopsida</taxon>
        <taxon>Liliopsida</taxon>
        <taxon>Poales</taxon>
        <taxon>Poaceae</taxon>
        <taxon>BOP clade</taxon>
        <taxon>Pooideae</taxon>
        <taxon>Poodae</taxon>
        <taxon>Poeae</taxon>
        <taxon>Poeae Chloroplast Group 1 (Aveneae type)</taxon>
        <taxon>Aveninae</taxon>
        <taxon>Avena</taxon>
    </lineage>
</organism>
<dbReference type="Proteomes" id="UP001732700">
    <property type="component" value="Chromosome 4D"/>
</dbReference>
<protein>
    <submittedName>
        <fullName evidence="1">Uncharacterized protein</fullName>
    </submittedName>
</protein>
<keyword evidence="2" id="KW-1185">Reference proteome</keyword>
<reference evidence="1" key="2">
    <citation type="submission" date="2025-09" db="UniProtKB">
        <authorList>
            <consortium name="EnsemblPlants"/>
        </authorList>
    </citation>
    <scope>IDENTIFICATION</scope>
</reference>
<name>A0ACD5XBJ2_AVESA</name>
<evidence type="ECO:0000313" key="1">
    <source>
        <dbReference type="EnsemblPlants" id="AVESA.00010b.r2.4DG0764190.1.CDS"/>
    </source>
</evidence>
<proteinExistence type="predicted"/>
<evidence type="ECO:0000313" key="2">
    <source>
        <dbReference type="Proteomes" id="UP001732700"/>
    </source>
</evidence>